<dbReference type="Proteomes" id="UP001496674">
    <property type="component" value="Chromosome"/>
</dbReference>
<proteinExistence type="predicted"/>
<evidence type="ECO:0000313" key="1">
    <source>
        <dbReference type="EMBL" id="BEG99969.1"/>
    </source>
</evidence>
<protein>
    <submittedName>
        <fullName evidence="1">Uncharacterized protein</fullName>
    </submittedName>
</protein>
<accession>A0ABM8IK02</accession>
<reference evidence="1 2" key="1">
    <citation type="submission" date="2023-04" db="EMBL/GenBank/DDBJ databases">
        <title>Draft genome sequence of acteroides sedimenti strain YN3PY1.</title>
        <authorList>
            <person name="Yoshida N."/>
        </authorList>
    </citation>
    <scope>NUCLEOTIDE SEQUENCE [LARGE SCALE GENOMIC DNA]</scope>
    <source>
        <strain evidence="1 2">YN3PY1</strain>
    </source>
</reference>
<dbReference type="EMBL" id="AP028055">
    <property type="protein sequence ID" value="BEG99969.1"/>
    <property type="molecule type" value="Genomic_DNA"/>
</dbReference>
<dbReference type="RefSeq" id="WP_353330918.1">
    <property type="nucleotide sequence ID" value="NZ_AP028055.1"/>
</dbReference>
<name>A0ABM8IK02_9BACE</name>
<gene>
    <name evidence="1" type="ORF">BSYN_22340</name>
</gene>
<organism evidence="1 2">
    <name type="scientific">Bacteroides sedimenti</name>
    <dbReference type="NCBI Taxonomy" id="2136147"/>
    <lineage>
        <taxon>Bacteria</taxon>
        <taxon>Pseudomonadati</taxon>
        <taxon>Bacteroidota</taxon>
        <taxon>Bacteroidia</taxon>
        <taxon>Bacteroidales</taxon>
        <taxon>Bacteroidaceae</taxon>
        <taxon>Bacteroides</taxon>
    </lineage>
</organism>
<sequence>MGLDMIPMGKPKQGFEQRYHQIYRIIEGKEKQKISFIDRLKGKKLLSEDELLKEWFDIQIASYDTIKAPRVGRDKEANDWIKQKYRESDNKLSEENFIKDYEGYYVIELAKELDGIPVYASMEQDRNVFRGEFMQDCIDLIGEDLVNEAWYTKLAGDALDYGNRLMSAADKIAKDNKLQYLKEQRMPPETDENSIESKLHIVYSLARWLIFYGKNGHGYEAYF</sequence>
<evidence type="ECO:0000313" key="2">
    <source>
        <dbReference type="Proteomes" id="UP001496674"/>
    </source>
</evidence>
<keyword evidence="2" id="KW-1185">Reference proteome</keyword>